<protein>
    <submittedName>
        <fullName evidence="1">DUF72 domain-containing protein</fullName>
    </submittedName>
</protein>
<sequence length="257" mass="30211">MDWHIGCSGFHYKHWRGTFYPEKLAMTKWFDYYCRHFSTLELNVTFYRFPQLSFLQNWYEKSPPEFRFAVKAPRAITHYKKFNDTVDLLSSFYDTIGEGLQEKLGTVLFQIPPSYNYTEEKLDKILKALNPAFSNVLEPRHVSWWQDDIYKKLAEHNIAFCGMSHPTLPDDVIQNTPVIYYRFHGVPELYRSRYSTAYLQKVVDAVKANPKAKQGWFYFNNDVETHAIDNAKEMMEMVGLTTPLSYLSGSPNQSSLF</sequence>
<dbReference type="PANTHER" id="PTHR30348:SF4">
    <property type="entry name" value="DUF72 DOMAIN-CONTAINING PROTEIN"/>
    <property type="match status" value="1"/>
</dbReference>
<proteinExistence type="predicted"/>
<dbReference type="Gene3D" id="3.20.20.410">
    <property type="entry name" value="Protein of unknown function UPF0759"/>
    <property type="match status" value="1"/>
</dbReference>
<keyword evidence="2" id="KW-1185">Reference proteome</keyword>
<evidence type="ECO:0000313" key="2">
    <source>
        <dbReference type="Proteomes" id="UP001204376"/>
    </source>
</evidence>
<reference evidence="1 2" key="1">
    <citation type="submission" date="2022-07" db="EMBL/GenBank/DDBJ databases">
        <title>Mucilaginibacter sp. JC4.</title>
        <authorList>
            <person name="Le V."/>
            <person name="Ko S.-R."/>
            <person name="Ahn C.-Y."/>
            <person name="Oh H.-M."/>
        </authorList>
    </citation>
    <scope>NUCLEOTIDE SEQUENCE [LARGE SCALE GENOMIC DNA]</scope>
    <source>
        <strain evidence="1 2">JC4</strain>
    </source>
</reference>
<organism evidence="1 2">
    <name type="scientific">Mucilaginibacter aquariorum</name>
    <dbReference type="NCBI Taxonomy" id="2967225"/>
    <lineage>
        <taxon>Bacteria</taxon>
        <taxon>Pseudomonadati</taxon>
        <taxon>Bacteroidota</taxon>
        <taxon>Sphingobacteriia</taxon>
        <taxon>Sphingobacteriales</taxon>
        <taxon>Sphingobacteriaceae</taxon>
        <taxon>Mucilaginibacter</taxon>
    </lineage>
</organism>
<dbReference type="EMBL" id="JANHOH010000001">
    <property type="protein sequence ID" value="MCQ6956720.1"/>
    <property type="molecule type" value="Genomic_DNA"/>
</dbReference>
<dbReference type="SUPFAM" id="SSF117396">
    <property type="entry name" value="TM1631-like"/>
    <property type="match status" value="1"/>
</dbReference>
<dbReference type="RefSeq" id="WP_256536932.1">
    <property type="nucleotide sequence ID" value="NZ_JANHOH010000001.1"/>
</dbReference>
<accession>A0ABT1SWZ3</accession>
<dbReference type="PANTHER" id="PTHR30348">
    <property type="entry name" value="UNCHARACTERIZED PROTEIN YECE"/>
    <property type="match status" value="1"/>
</dbReference>
<dbReference type="Proteomes" id="UP001204376">
    <property type="component" value="Unassembled WGS sequence"/>
</dbReference>
<dbReference type="Pfam" id="PF01904">
    <property type="entry name" value="DUF72"/>
    <property type="match status" value="1"/>
</dbReference>
<evidence type="ECO:0000313" key="1">
    <source>
        <dbReference type="EMBL" id="MCQ6956720.1"/>
    </source>
</evidence>
<dbReference type="InterPro" id="IPR036520">
    <property type="entry name" value="UPF0759_sf"/>
</dbReference>
<dbReference type="InterPro" id="IPR002763">
    <property type="entry name" value="DUF72"/>
</dbReference>
<name>A0ABT1SWZ3_9SPHI</name>
<gene>
    <name evidence="1" type="ORF">NPE20_02065</name>
</gene>
<comment type="caution">
    <text evidence="1">The sequence shown here is derived from an EMBL/GenBank/DDBJ whole genome shotgun (WGS) entry which is preliminary data.</text>
</comment>